<comment type="caution">
    <text evidence="1">The sequence shown here is derived from an EMBL/GenBank/DDBJ whole genome shotgun (WGS) entry which is preliminary data.</text>
</comment>
<proteinExistence type="predicted"/>
<dbReference type="EMBL" id="RXIC02000021">
    <property type="protein sequence ID" value="KAB1220053.1"/>
    <property type="molecule type" value="Genomic_DNA"/>
</dbReference>
<keyword evidence="2" id="KW-1185">Reference proteome</keyword>
<accession>A0A6A1W578</accession>
<name>A0A6A1W578_9ROSI</name>
<reference evidence="1 2" key="1">
    <citation type="journal article" date="2019" name="Plant Biotechnol. J.">
        <title>The red bayberry genome and genetic basis of sex determination.</title>
        <authorList>
            <person name="Jia H.M."/>
            <person name="Jia H.J."/>
            <person name="Cai Q.L."/>
            <person name="Wang Y."/>
            <person name="Zhao H.B."/>
            <person name="Yang W.F."/>
            <person name="Wang G.Y."/>
            <person name="Li Y.H."/>
            <person name="Zhan D.L."/>
            <person name="Shen Y.T."/>
            <person name="Niu Q.F."/>
            <person name="Chang L."/>
            <person name="Qiu J."/>
            <person name="Zhao L."/>
            <person name="Xie H.B."/>
            <person name="Fu W.Y."/>
            <person name="Jin J."/>
            <person name="Li X.W."/>
            <person name="Jiao Y."/>
            <person name="Zhou C.C."/>
            <person name="Tu T."/>
            <person name="Chai C.Y."/>
            <person name="Gao J.L."/>
            <person name="Fan L.J."/>
            <person name="van de Weg E."/>
            <person name="Wang J.Y."/>
            <person name="Gao Z.S."/>
        </authorList>
    </citation>
    <scope>NUCLEOTIDE SEQUENCE [LARGE SCALE GENOMIC DNA]</scope>
    <source>
        <tissue evidence="1">Leaves</tissue>
    </source>
</reference>
<evidence type="ECO:0000313" key="2">
    <source>
        <dbReference type="Proteomes" id="UP000516437"/>
    </source>
</evidence>
<dbReference type="AlphaFoldDB" id="A0A6A1W578"/>
<protein>
    <submittedName>
        <fullName evidence="1">Uncharacterized protein</fullName>
    </submittedName>
</protein>
<organism evidence="1 2">
    <name type="scientific">Morella rubra</name>
    <name type="common">Chinese bayberry</name>
    <dbReference type="NCBI Taxonomy" id="262757"/>
    <lineage>
        <taxon>Eukaryota</taxon>
        <taxon>Viridiplantae</taxon>
        <taxon>Streptophyta</taxon>
        <taxon>Embryophyta</taxon>
        <taxon>Tracheophyta</taxon>
        <taxon>Spermatophyta</taxon>
        <taxon>Magnoliopsida</taxon>
        <taxon>eudicotyledons</taxon>
        <taxon>Gunneridae</taxon>
        <taxon>Pentapetalae</taxon>
        <taxon>rosids</taxon>
        <taxon>fabids</taxon>
        <taxon>Fagales</taxon>
        <taxon>Myricaceae</taxon>
        <taxon>Morella</taxon>
    </lineage>
</organism>
<sequence>MLIVLFNLNFSYEEKISGPILMAQLQHPLPAPKNLRMLSLIEVLPQFHELFLMLGLCLGFLAPSSRTLSPICGLIV</sequence>
<dbReference type="Proteomes" id="UP000516437">
    <property type="component" value="Chromosome 3"/>
</dbReference>
<gene>
    <name evidence="1" type="ORF">CJ030_MR3G007094</name>
</gene>
<evidence type="ECO:0000313" key="1">
    <source>
        <dbReference type="EMBL" id="KAB1220053.1"/>
    </source>
</evidence>